<dbReference type="AlphaFoldDB" id="A0A3S1H0H3"/>
<dbReference type="EMBL" id="RQTK01001577">
    <property type="protein sequence ID" value="RUS69783.1"/>
    <property type="molecule type" value="Genomic_DNA"/>
</dbReference>
<feature type="signal peptide" evidence="1">
    <location>
        <begin position="1"/>
        <end position="25"/>
    </location>
</feature>
<evidence type="ECO:0000259" key="2">
    <source>
        <dbReference type="Pfam" id="PF00024"/>
    </source>
</evidence>
<name>A0A3S1H0H3_ELYCH</name>
<keyword evidence="1" id="KW-0732">Signal</keyword>
<keyword evidence="4" id="KW-1185">Reference proteome</keyword>
<protein>
    <recommendedName>
        <fullName evidence="2">Apple domain-containing protein</fullName>
    </recommendedName>
</protein>
<dbReference type="SUPFAM" id="SSF56436">
    <property type="entry name" value="C-type lectin-like"/>
    <property type="match status" value="1"/>
</dbReference>
<dbReference type="Pfam" id="PF00024">
    <property type="entry name" value="PAN_1"/>
    <property type="match status" value="1"/>
</dbReference>
<dbReference type="CDD" id="cd00037">
    <property type="entry name" value="CLECT"/>
    <property type="match status" value="1"/>
</dbReference>
<proteinExistence type="predicted"/>
<organism evidence="3 4">
    <name type="scientific">Elysia chlorotica</name>
    <name type="common">Eastern emerald elysia</name>
    <name type="synonym">Sea slug</name>
    <dbReference type="NCBI Taxonomy" id="188477"/>
    <lineage>
        <taxon>Eukaryota</taxon>
        <taxon>Metazoa</taxon>
        <taxon>Spiralia</taxon>
        <taxon>Lophotrochozoa</taxon>
        <taxon>Mollusca</taxon>
        <taxon>Gastropoda</taxon>
        <taxon>Heterobranchia</taxon>
        <taxon>Euthyneura</taxon>
        <taxon>Panpulmonata</taxon>
        <taxon>Sacoglossa</taxon>
        <taxon>Placobranchoidea</taxon>
        <taxon>Plakobranchidae</taxon>
        <taxon>Elysia</taxon>
    </lineage>
</organism>
<dbReference type="InterPro" id="IPR016187">
    <property type="entry name" value="CTDL_fold"/>
</dbReference>
<sequence length="230" mass="25230">MVMEYTTKPHWATIVFLMLLMRCQAVLFDFHVIESRQSFLDGEQLCKDQGYDGLGVISSPEMYELALRLTEPHRTGVDGSAVYVGMRYHANREAGLWDDGTVPASDTPWKSGNADAASTIDPYGMMAMSGELKWTSGSSLKLAICGNHGQRFEAHGTTLSGQQAANVTWSLAWVSVSTSLECALYCGQDSRCRVAEFNSEKKSCRTLAAGAYSSFVQSSTTQTFVRTGFQ</sequence>
<evidence type="ECO:0000313" key="3">
    <source>
        <dbReference type="EMBL" id="RUS69783.1"/>
    </source>
</evidence>
<feature type="chain" id="PRO_5018760102" description="Apple domain-containing protein" evidence="1">
    <location>
        <begin position="26"/>
        <end position="230"/>
    </location>
</feature>
<dbReference type="Proteomes" id="UP000271974">
    <property type="component" value="Unassembled WGS sequence"/>
</dbReference>
<accession>A0A3S1H0H3</accession>
<dbReference type="SUPFAM" id="SSF57414">
    <property type="entry name" value="Hairpin loop containing domain-like"/>
    <property type="match status" value="1"/>
</dbReference>
<gene>
    <name evidence="3" type="ORF">EGW08_022458</name>
</gene>
<feature type="domain" description="Apple" evidence="2">
    <location>
        <begin position="174"/>
        <end position="213"/>
    </location>
</feature>
<dbReference type="InterPro" id="IPR003609">
    <property type="entry name" value="Pan_app"/>
</dbReference>
<evidence type="ECO:0000313" key="4">
    <source>
        <dbReference type="Proteomes" id="UP000271974"/>
    </source>
</evidence>
<dbReference type="InterPro" id="IPR016186">
    <property type="entry name" value="C-type_lectin-like/link_sf"/>
</dbReference>
<reference evidence="3 4" key="1">
    <citation type="submission" date="2019-01" db="EMBL/GenBank/DDBJ databases">
        <title>A draft genome assembly of the solar-powered sea slug Elysia chlorotica.</title>
        <authorList>
            <person name="Cai H."/>
            <person name="Li Q."/>
            <person name="Fang X."/>
            <person name="Li J."/>
            <person name="Curtis N.E."/>
            <person name="Altenburger A."/>
            <person name="Shibata T."/>
            <person name="Feng M."/>
            <person name="Maeda T."/>
            <person name="Schwartz J.A."/>
            <person name="Shigenobu S."/>
            <person name="Lundholm N."/>
            <person name="Nishiyama T."/>
            <person name="Yang H."/>
            <person name="Hasebe M."/>
            <person name="Li S."/>
            <person name="Pierce S.K."/>
            <person name="Wang J."/>
        </authorList>
    </citation>
    <scope>NUCLEOTIDE SEQUENCE [LARGE SCALE GENOMIC DNA]</scope>
    <source>
        <strain evidence="3">EC2010</strain>
        <tissue evidence="3">Whole organism of an adult</tissue>
    </source>
</reference>
<comment type="caution">
    <text evidence="3">The sequence shown here is derived from an EMBL/GenBank/DDBJ whole genome shotgun (WGS) entry which is preliminary data.</text>
</comment>
<evidence type="ECO:0000256" key="1">
    <source>
        <dbReference type="SAM" id="SignalP"/>
    </source>
</evidence>
<dbReference type="Gene3D" id="3.10.100.10">
    <property type="entry name" value="Mannose-Binding Protein A, subunit A"/>
    <property type="match status" value="1"/>
</dbReference>
<dbReference type="OrthoDB" id="6062171at2759"/>